<keyword evidence="2" id="KW-1185">Reference proteome</keyword>
<organism evidence="1 2">
    <name type="scientific">Somion occarium</name>
    <dbReference type="NCBI Taxonomy" id="3059160"/>
    <lineage>
        <taxon>Eukaryota</taxon>
        <taxon>Fungi</taxon>
        <taxon>Dikarya</taxon>
        <taxon>Basidiomycota</taxon>
        <taxon>Agaricomycotina</taxon>
        <taxon>Agaricomycetes</taxon>
        <taxon>Polyporales</taxon>
        <taxon>Cerrenaceae</taxon>
        <taxon>Somion</taxon>
    </lineage>
</organism>
<reference evidence="2" key="1">
    <citation type="submission" date="2024-04" db="EMBL/GenBank/DDBJ databases">
        <authorList>
            <person name="Shaw F."/>
            <person name="Minotto A."/>
        </authorList>
    </citation>
    <scope>NUCLEOTIDE SEQUENCE [LARGE SCALE GENOMIC DNA]</scope>
</reference>
<sequence>MLLQHATSEDVFRCSAATFVQGVLLSANIKSLTIIGPCKYSPGSTCYSVIPGSFTSVNVDLIIISLSKELMAKHLDPFLRKEPFVSVSLASLNTSAVVPKQRLPRGF</sequence>
<name>A0ABP1DEA8_9APHY</name>
<gene>
    <name evidence="1" type="ORF">GFSPODELE1_LOCUS5747</name>
</gene>
<dbReference type="EMBL" id="OZ037947">
    <property type="protein sequence ID" value="CAL1706172.1"/>
    <property type="molecule type" value="Genomic_DNA"/>
</dbReference>
<dbReference type="Proteomes" id="UP001497453">
    <property type="component" value="Chromosome 4"/>
</dbReference>
<proteinExistence type="predicted"/>
<evidence type="ECO:0000313" key="1">
    <source>
        <dbReference type="EMBL" id="CAL1706172.1"/>
    </source>
</evidence>
<protein>
    <submittedName>
        <fullName evidence="1">Uncharacterized protein</fullName>
    </submittedName>
</protein>
<evidence type="ECO:0000313" key="2">
    <source>
        <dbReference type="Proteomes" id="UP001497453"/>
    </source>
</evidence>
<accession>A0ABP1DEA8</accession>